<dbReference type="PANTHER" id="PTHR15909:SF0">
    <property type="entry name" value="LARGE RIBOSOMAL SUBUNIT PROTEIN BL35M"/>
    <property type="match status" value="1"/>
</dbReference>
<evidence type="ECO:0000256" key="4">
    <source>
        <dbReference type="ARBA" id="ARBA00022980"/>
    </source>
</evidence>
<dbReference type="AlphaFoldDB" id="A0A8D9FA28"/>
<reference evidence="10" key="1">
    <citation type="submission" date="2021-05" db="EMBL/GenBank/DDBJ databases">
        <authorList>
            <person name="Alioto T."/>
            <person name="Alioto T."/>
            <person name="Gomez Garrido J."/>
        </authorList>
    </citation>
    <scope>NUCLEOTIDE SEQUENCE</scope>
</reference>
<comment type="similarity">
    <text evidence="2">Belongs to the bacterial ribosomal protein bL35 family.</text>
</comment>
<evidence type="ECO:0000256" key="5">
    <source>
        <dbReference type="ARBA" id="ARBA00023128"/>
    </source>
</evidence>
<dbReference type="GO" id="GO:0005840">
    <property type="term" value="C:ribosome"/>
    <property type="evidence" value="ECO:0007669"/>
    <property type="project" value="UniProtKB-KW"/>
</dbReference>
<evidence type="ECO:0000256" key="3">
    <source>
        <dbReference type="ARBA" id="ARBA00022946"/>
    </source>
</evidence>
<evidence type="ECO:0000256" key="6">
    <source>
        <dbReference type="ARBA" id="ARBA00023274"/>
    </source>
</evidence>
<dbReference type="GO" id="GO:0005739">
    <property type="term" value="C:mitochondrion"/>
    <property type="evidence" value="ECO:0007669"/>
    <property type="project" value="UniProtKB-SubCell"/>
</dbReference>
<comment type="subcellular location">
    <subcellularLocation>
        <location evidence="1">Mitochondrion</location>
    </subcellularLocation>
</comment>
<evidence type="ECO:0000313" key="10">
    <source>
        <dbReference type="EMBL" id="CAG6783178.1"/>
    </source>
</evidence>
<dbReference type="SUPFAM" id="SSF143034">
    <property type="entry name" value="L35p-like"/>
    <property type="match status" value="1"/>
</dbReference>
<keyword evidence="6" id="KW-0687">Ribonucleoprotein</keyword>
<keyword evidence="3" id="KW-0809">Transit peptide</keyword>
<dbReference type="Pfam" id="PF01632">
    <property type="entry name" value="Ribosomal_L35p"/>
    <property type="match status" value="1"/>
</dbReference>
<organism evidence="10">
    <name type="scientific">Cacopsylla melanoneura</name>
    <dbReference type="NCBI Taxonomy" id="428564"/>
    <lineage>
        <taxon>Eukaryota</taxon>
        <taxon>Metazoa</taxon>
        <taxon>Ecdysozoa</taxon>
        <taxon>Arthropoda</taxon>
        <taxon>Hexapoda</taxon>
        <taxon>Insecta</taxon>
        <taxon>Pterygota</taxon>
        <taxon>Neoptera</taxon>
        <taxon>Paraneoptera</taxon>
        <taxon>Hemiptera</taxon>
        <taxon>Sternorrhyncha</taxon>
        <taxon>Psylloidea</taxon>
        <taxon>Psyllidae</taxon>
        <taxon>Psyllinae</taxon>
        <taxon>Cacopsylla</taxon>
    </lineage>
</organism>
<evidence type="ECO:0000256" key="2">
    <source>
        <dbReference type="ARBA" id="ARBA00006598"/>
    </source>
</evidence>
<name>A0A8D9FA28_9HEMI</name>
<dbReference type="GO" id="GO:0003735">
    <property type="term" value="F:structural constituent of ribosome"/>
    <property type="evidence" value="ECO:0007669"/>
    <property type="project" value="InterPro"/>
</dbReference>
<evidence type="ECO:0000256" key="8">
    <source>
        <dbReference type="ARBA" id="ARBA00035418"/>
    </source>
</evidence>
<dbReference type="InterPro" id="IPR019338">
    <property type="entry name" value="Ribosomal_bL35m"/>
</dbReference>
<proteinExistence type="inferred from homology"/>
<dbReference type="PANTHER" id="PTHR15909">
    <property type="entry name" value="39S RIBOSOMAL PROTEIN L35, MITOCHONDRIAL"/>
    <property type="match status" value="1"/>
</dbReference>
<dbReference type="GO" id="GO:0006412">
    <property type="term" value="P:translation"/>
    <property type="evidence" value="ECO:0007669"/>
    <property type="project" value="InterPro"/>
</dbReference>
<keyword evidence="4 10" id="KW-0689">Ribosomal protein</keyword>
<dbReference type="EMBL" id="HBUF01316014">
    <property type="protein sequence ID" value="CAG6694010.1"/>
    <property type="molecule type" value="Transcribed_RNA"/>
</dbReference>
<dbReference type="InterPro" id="IPR021137">
    <property type="entry name" value="Ribosomal_bL35-like"/>
</dbReference>
<keyword evidence="5" id="KW-0496">Mitochondrion</keyword>
<feature type="region of interest" description="Disordered" evidence="9">
    <location>
        <begin position="171"/>
        <end position="194"/>
    </location>
</feature>
<dbReference type="GO" id="GO:1990904">
    <property type="term" value="C:ribonucleoprotein complex"/>
    <property type="evidence" value="ECO:0007669"/>
    <property type="project" value="UniProtKB-KW"/>
</dbReference>
<protein>
    <recommendedName>
        <fullName evidence="7">Large ribosomal subunit protein bL35m</fullName>
    </recommendedName>
    <alternativeName>
        <fullName evidence="8">39S ribosomal protein L35, mitochondrial</fullName>
    </alternativeName>
</protein>
<dbReference type="EMBL" id="HBUF01357732">
    <property type="protein sequence ID" value="CAG6718659.1"/>
    <property type="molecule type" value="Transcribed_RNA"/>
</dbReference>
<evidence type="ECO:0000256" key="7">
    <source>
        <dbReference type="ARBA" id="ARBA00035273"/>
    </source>
</evidence>
<evidence type="ECO:0000256" key="1">
    <source>
        <dbReference type="ARBA" id="ARBA00004173"/>
    </source>
</evidence>
<accession>A0A8D9FA28</accession>
<sequence>MFKNIVKCIGSVNSVLFKKFPCSVPNSSSIQALKFHSLNNHAANNLVVPTMSLETITNALMIKSQNIVQSQQTRSNSAHTVIKYSKDKGIRLSEPEVQKRFFRLDWGMWIRTKCGRHKKMFKKSMIQRRRLKYHVMCNANQCNLLDKMVNNQFKVKRYFVDDPYEPYHTREDFPMTARKPRPLPETANFVDTSP</sequence>
<dbReference type="InterPro" id="IPR037229">
    <property type="entry name" value="Ribosomal_bL35_sf"/>
</dbReference>
<dbReference type="EMBL" id="HBUF01630961">
    <property type="protein sequence ID" value="CAG6783178.1"/>
    <property type="molecule type" value="Transcribed_RNA"/>
</dbReference>
<evidence type="ECO:0000256" key="9">
    <source>
        <dbReference type="SAM" id="MobiDB-lite"/>
    </source>
</evidence>